<dbReference type="FunCoup" id="A0A804NPX1">
    <property type="interactions" value="11"/>
</dbReference>
<proteinExistence type="predicted"/>
<feature type="region of interest" description="Disordered" evidence="1">
    <location>
        <begin position="153"/>
        <end position="177"/>
    </location>
</feature>
<dbReference type="PANTHER" id="PTHR36730">
    <property type="entry name" value="OS03G0210700 PROTEIN"/>
    <property type="match status" value="1"/>
</dbReference>
<dbReference type="Gramene" id="Zm00001eb176890_T001">
    <property type="protein sequence ID" value="Zm00001eb176890_P001"/>
    <property type="gene ID" value="Zm00001eb176890"/>
</dbReference>
<organism evidence="2 3">
    <name type="scientific">Zea mays</name>
    <name type="common">Maize</name>
    <dbReference type="NCBI Taxonomy" id="4577"/>
    <lineage>
        <taxon>Eukaryota</taxon>
        <taxon>Viridiplantae</taxon>
        <taxon>Streptophyta</taxon>
        <taxon>Embryophyta</taxon>
        <taxon>Tracheophyta</taxon>
        <taxon>Spermatophyta</taxon>
        <taxon>Magnoliopsida</taxon>
        <taxon>Liliopsida</taxon>
        <taxon>Poales</taxon>
        <taxon>Poaceae</taxon>
        <taxon>PACMAD clade</taxon>
        <taxon>Panicoideae</taxon>
        <taxon>Andropogonodae</taxon>
        <taxon>Andropogoneae</taxon>
        <taxon>Tripsacinae</taxon>
        <taxon>Zea</taxon>
    </lineage>
</organism>
<evidence type="ECO:0000256" key="1">
    <source>
        <dbReference type="SAM" id="MobiDB-lite"/>
    </source>
</evidence>
<dbReference type="InParanoid" id="A0A804NPX1"/>
<evidence type="ECO:0000313" key="3">
    <source>
        <dbReference type="Proteomes" id="UP000007305"/>
    </source>
</evidence>
<dbReference type="Proteomes" id="UP000007305">
    <property type="component" value="Chromosome 4"/>
</dbReference>
<name>A0A804NPX1_MAIZE</name>
<reference evidence="2" key="3">
    <citation type="submission" date="2021-05" db="UniProtKB">
        <authorList>
            <consortium name="EnsemblPlants"/>
        </authorList>
    </citation>
    <scope>IDENTIFICATION</scope>
    <source>
        <strain evidence="2">cv. B73</strain>
    </source>
</reference>
<accession>A0A804NPX1</accession>
<dbReference type="AlphaFoldDB" id="A0A804NPX1"/>
<dbReference type="EnsemblPlants" id="Zm00001eb176890_T001">
    <property type="protein sequence ID" value="Zm00001eb176890_P001"/>
    <property type="gene ID" value="Zm00001eb176890"/>
</dbReference>
<sequence>MAHQSYSGPPEAFSPPFSPLCPWIHGLFPTIEFVVAPSPSLPNSTNLGVTLAHASLNSGDLTVTERSDIACSLNAGILSGFSGLESTPGPDLPRLEFLEKWNAENQKKYTEFDNRFKKSKVLQDLLEKRRKNKEKNERMIQDKYCLRGAEWGSGTAPRRACQTRREEGLHFGAQEES</sequence>
<dbReference type="PANTHER" id="PTHR36730:SF1">
    <property type="entry name" value="CATHEPSIN PROPEPTIDE INHIBITOR DOMAIN-CONTAINING PROTEIN"/>
    <property type="match status" value="1"/>
</dbReference>
<keyword evidence="3" id="KW-1185">Reference proteome</keyword>
<reference evidence="2" key="2">
    <citation type="submission" date="2019-07" db="EMBL/GenBank/DDBJ databases">
        <authorList>
            <person name="Seetharam A."/>
            <person name="Woodhouse M."/>
            <person name="Cannon E."/>
        </authorList>
    </citation>
    <scope>NUCLEOTIDE SEQUENCE [LARGE SCALE GENOMIC DNA]</scope>
    <source>
        <strain evidence="2">cv. B73</strain>
    </source>
</reference>
<protein>
    <submittedName>
        <fullName evidence="2">Uncharacterized protein</fullName>
    </submittedName>
</protein>
<evidence type="ECO:0000313" key="2">
    <source>
        <dbReference type="EnsemblPlants" id="Zm00001eb176890_P001"/>
    </source>
</evidence>
<reference evidence="3" key="1">
    <citation type="journal article" date="2009" name="Science">
        <title>The B73 maize genome: complexity, diversity, and dynamics.</title>
        <authorList>
            <person name="Schnable P.S."/>
            <person name="Ware D."/>
            <person name="Fulton R.S."/>
            <person name="Stein J.C."/>
            <person name="Wei F."/>
            <person name="Pasternak S."/>
            <person name="Liang C."/>
            <person name="Zhang J."/>
            <person name="Fulton L."/>
            <person name="Graves T.A."/>
            <person name="Minx P."/>
            <person name="Reily A.D."/>
            <person name="Courtney L."/>
            <person name="Kruchowski S.S."/>
            <person name="Tomlinson C."/>
            <person name="Strong C."/>
            <person name="Delehaunty K."/>
            <person name="Fronick C."/>
            <person name="Courtney B."/>
            <person name="Rock S.M."/>
            <person name="Belter E."/>
            <person name="Du F."/>
            <person name="Kim K."/>
            <person name="Abbott R.M."/>
            <person name="Cotton M."/>
            <person name="Levy A."/>
            <person name="Marchetto P."/>
            <person name="Ochoa K."/>
            <person name="Jackson S.M."/>
            <person name="Gillam B."/>
            <person name="Chen W."/>
            <person name="Yan L."/>
            <person name="Higginbotham J."/>
            <person name="Cardenas M."/>
            <person name="Waligorski J."/>
            <person name="Applebaum E."/>
            <person name="Phelps L."/>
            <person name="Falcone J."/>
            <person name="Kanchi K."/>
            <person name="Thane T."/>
            <person name="Scimone A."/>
            <person name="Thane N."/>
            <person name="Henke J."/>
            <person name="Wang T."/>
            <person name="Ruppert J."/>
            <person name="Shah N."/>
            <person name="Rotter K."/>
            <person name="Hodges J."/>
            <person name="Ingenthron E."/>
            <person name="Cordes M."/>
            <person name="Kohlberg S."/>
            <person name="Sgro J."/>
            <person name="Delgado B."/>
            <person name="Mead K."/>
            <person name="Chinwalla A."/>
            <person name="Leonard S."/>
            <person name="Crouse K."/>
            <person name="Collura K."/>
            <person name="Kudrna D."/>
            <person name="Currie J."/>
            <person name="He R."/>
            <person name="Angelova A."/>
            <person name="Rajasekar S."/>
            <person name="Mueller T."/>
            <person name="Lomeli R."/>
            <person name="Scara G."/>
            <person name="Ko A."/>
            <person name="Delaney K."/>
            <person name="Wissotski M."/>
            <person name="Lopez G."/>
            <person name="Campos D."/>
            <person name="Braidotti M."/>
            <person name="Ashley E."/>
            <person name="Golser W."/>
            <person name="Kim H."/>
            <person name="Lee S."/>
            <person name="Lin J."/>
            <person name="Dujmic Z."/>
            <person name="Kim W."/>
            <person name="Talag J."/>
            <person name="Zuccolo A."/>
            <person name="Fan C."/>
            <person name="Sebastian A."/>
            <person name="Kramer M."/>
            <person name="Spiegel L."/>
            <person name="Nascimento L."/>
            <person name="Zutavern T."/>
            <person name="Miller B."/>
            <person name="Ambroise C."/>
            <person name="Muller S."/>
            <person name="Spooner W."/>
            <person name="Narechania A."/>
            <person name="Ren L."/>
            <person name="Wei S."/>
            <person name="Kumari S."/>
            <person name="Faga B."/>
            <person name="Levy M.J."/>
            <person name="McMahan L."/>
            <person name="Van Buren P."/>
            <person name="Vaughn M.W."/>
            <person name="Ying K."/>
            <person name="Yeh C.-T."/>
            <person name="Emrich S.J."/>
            <person name="Jia Y."/>
            <person name="Kalyanaraman A."/>
            <person name="Hsia A.-P."/>
            <person name="Barbazuk W.B."/>
            <person name="Baucom R.S."/>
            <person name="Brutnell T.P."/>
            <person name="Carpita N.C."/>
            <person name="Chaparro C."/>
            <person name="Chia J.-M."/>
            <person name="Deragon J.-M."/>
            <person name="Estill J.C."/>
            <person name="Fu Y."/>
            <person name="Jeddeloh J.A."/>
            <person name="Han Y."/>
            <person name="Lee H."/>
            <person name="Li P."/>
            <person name="Lisch D.R."/>
            <person name="Liu S."/>
            <person name="Liu Z."/>
            <person name="Nagel D.H."/>
            <person name="McCann M.C."/>
            <person name="SanMiguel P."/>
            <person name="Myers A.M."/>
            <person name="Nettleton D."/>
            <person name="Nguyen J."/>
            <person name="Penning B.W."/>
            <person name="Ponnala L."/>
            <person name="Schneider K.L."/>
            <person name="Schwartz D.C."/>
            <person name="Sharma A."/>
            <person name="Soderlund C."/>
            <person name="Springer N.M."/>
            <person name="Sun Q."/>
            <person name="Wang H."/>
            <person name="Waterman M."/>
            <person name="Westerman R."/>
            <person name="Wolfgruber T.K."/>
            <person name="Yang L."/>
            <person name="Yu Y."/>
            <person name="Zhang L."/>
            <person name="Zhou S."/>
            <person name="Zhu Q."/>
            <person name="Bennetzen J.L."/>
            <person name="Dawe R.K."/>
            <person name="Jiang J."/>
            <person name="Jiang N."/>
            <person name="Presting G.G."/>
            <person name="Wessler S.R."/>
            <person name="Aluru S."/>
            <person name="Martienssen R.A."/>
            <person name="Clifton S.W."/>
            <person name="McCombie W.R."/>
            <person name="Wing R.A."/>
            <person name="Wilson R.K."/>
        </authorList>
    </citation>
    <scope>NUCLEOTIDE SEQUENCE [LARGE SCALE GENOMIC DNA]</scope>
    <source>
        <strain evidence="3">cv. B73</strain>
    </source>
</reference>